<keyword evidence="3" id="KW-1185">Reference proteome</keyword>
<sequence>MSNRVLVLNQDYSPLAVCTVERAFTLVFLKKAELTKKITNRFLRTVSQTYPVPAVVRLNRYINVPYKRNVVLTRNNIFKRDGFKCQYCSSTRDLTLDHVLPRSRGGKSTWKNLITACKRCNAKKGDYTPKEVGMNPMREPFKPSYVIFLRDFSGYTLDEWLPFLQTRDKVEIQ</sequence>
<dbReference type="EMBL" id="JAUJEA010000001">
    <property type="protein sequence ID" value="MDN5200461.1"/>
    <property type="molecule type" value="Genomic_DNA"/>
</dbReference>
<evidence type="ECO:0000313" key="2">
    <source>
        <dbReference type="EMBL" id="MDN5200461.1"/>
    </source>
</evidence>
<reference evidence="2" key="1">
    <citation type="submission" date="2023-06" db="EMBL/GenBank/DDBJ databases">
        <title>Genomic of Parafulvivirga corallium.</title>
        <authorList>
            <person name="Wang G."/>
        </authorList>
    </citation>
    <scope>NUCLEOTIDE SEQUENCE</scope>
    <source>
        <strain evidence="2">BMA10</strain>
    </source>
</reference>
<dbReference type="InterPro" id="IPR052892">
    <property type="entry name" value="NA-targeting_endonuclease"/>
</dbReference>
<dbReference type="GO" id="GO:0004519">
    <property type="term" value="F:endonuclease activity"/>
    <property type="evidence" value="ECO:0007669"/>
    <property type="project" value="UniProtKB-KW"/>
</dbReference>
<dbReference type="RefSeq" id="WP_346750485.1">
    <property type="nucleotide sequence ID" value="NZ_JAUJEA010000001.1"/>
</dbReference>
<dbReference type="InterPro" id="IPR003615">
    <property type="entry name" value="HNH_nuc"/>
</dbReference>
<protein>
    <submittedName>
        <fullName evidence="2">HNH endonuclease</fullName>
    </submittedName>
</protein>
<comment type="caution">
    <text evidence="2">The sequence shown here is derived from an EMBL/GenBank/DDBJ whole genome shotgun (WGS) entry which is preliminary data.</text>
</comment>
<dbReference type="Proteomes" id="UP001172082">
    <property type="component" value="Unassembled WGS sequence"/>
</dbReference>
<keyword evidence="2" id="KW-0378">Hydrolase</keyword>
<gene>
    <name evidence="2" type="ORF">QQ008_03790</name>
</gene>
<dbReference type="CDD" id="cd00085">
    <property type="entry name" value="HNHc"/>
    <property type="match status" value="1"/>
</dbReference>
<dbReference type="Pfam" id="PF14279">
    <property type="entry name" value="HNH_5"/>
    <property type="match status" value="1"/>
</dbReference>
<name>A0ABT8KIC0_9BACT</name>
<proteinExistence type="predicted"/>
<organism evidence="2 3">
    <name type="scientific">Splendidivirga corallicola</name>
    <dbReference type="NCBI Taxonomy" id="3051826"/>
    <lineage>
        <taxon>Bacteria</taxon>
        <taxon>Pseudomonadati</taxon>
        <taxon>Bacteroidota</taxon>
        <taxon>Cytophagia</taxon>
        <taxon>Cytophagales</taxon>
        <taxon>Splendidivirgaceae</taxon>
        <taxon>Splendidivirga</taxon>
    </lineage>
</organism>
<accession>A0ABT8KIC0</accession>
<evidence type="ECO:0000313" key="3">
    <source>
        <dbReference type="Proteomes" id="UP001172082"/>
    </source>
</evidence>
<dbReference type="PANTHER" id="PTHR33877">
    <property type="entry name" value="SLL1193 PROTEIN"/>
    <property type="match status" value="1"/>
</dbReference>
<feature type="domain" description="HNH nuclease" evidence="1">
    <location>
        <begin position="72"/>
        <end position="122"/>
    </location>
</feature>
<keyword evidence="2" id="KW-0255">Endonuclease</keyword>
<dbReference type="Gene3D" id="1.10.30.50">
    <property type="match status" value="1"/>
</dbReference>
<evidence type="ECO:0000259" key="1">
    <source>
        <dbReference type="SMART" id="SM00507"/>
    </source>
</evidence>
<dbReference type="SMART" id="SM00507">
    <property type="entry name" value="HNHc"/>
    <property type="match status" value="1"/>
</dbReference>
<keyword evidence="2" id="KW-0540">Nuclease</keyword>
<dbReference type="PANTHER" id="PTHR33877:SF2">
    <property type="entry name" value="OS07G0170200 PROTEIN"/>
    <property type="match status" value="1"/>
</dbReference>
<dbReference type="InterPro" id="IPR029471">
    <property type="entry name" value="HNH_5"/>
</dbReference>